<comment type="caution">
    <text evidence="1">The sequence shown here is derived from an EMBL/GenBank/DDBJ whole genome shotgun (WGS) entry which is preliminary data.</text>
</comment>
<gene>
    <name evidence="1" type="ORF">DUNSADRAFT_17469</name>
</gene>
<dbReference type="Proteomes" id="UP000815325">
    <property type="component" value="Unassembled WGS sequence"/>
</dbReference>
<evidence type="ECO:0000313" key="2">
    <source>
        <dbReference type="Proteomes" id="UP000815325"/>
    </source>
</evidence>
<organism evidence="1 2">
    <name type="scientific">Dunaliella salina</name>
    <name type="common">Green alga</name>
    <name type="synonym">Protococcus salinus</name>
    <dbReference type="NCBI Taxonomy" id="3046"/>
    <lineage>
        <taxon>Eukaryota</taxon>
        <taxon>Viridiplantae</taxon>
        <taxon>Chlorophyta</taxon>
        <taxon>core chlorophytes</taxon>
        <taxon>Chlorophyceae</taxon>
        <taxon>CS clade</taxon>
        <taxon>Chlamydomonadales</taxon>
        <taxon>Dunaliellaceae</taxon>
        <taxon>Dunaliella</taxon>
    </lineage>
</organism>
<proteinExistence type="predicted"/>
<keyword evidence="2" id="KW-1185">Reference proteome</keyword>
<sequence>MFRQLKLYINETQNRKARPVTWLLLVCLSPRMNLHYNEFALRTCCEDKFTQDLSEKACLLPLLLAC</sequence>
<protein>
    <recommendedName>
        <fullName evidence="3">Encoded protein</fullName>
    </recommendedName>
</protein>
<name>A0ABQ7G1Q3_DUNSA</name>
<evidence type="ECO:0000313" key="1">
    <source>
        <dbReference type="EMBL" id="KAF5828539.1"/>
    </source>
</evidence>
<dbReference type="EMBL" id="MU070289">
    <property type="protein sequence ID" value="KAF5828539.1"/>
    <property type="molecule type" value="Genomic_DNA"/>
</dbReference>
<evidence type="ECO:0008006" key="3">
    <source>
        <dbReference type="Google" id="ProtNLM"/>
    </source>
</evidence>
<reference evidence="1" key="1">
    <citation type="submission" date="2017-08" db="EMBL/GenBank/DDBJ databases">
        <authorList>
            <person name="Polle J.E."/>
            <person name="Barry K."/>
            <person name="Cushman J."/>
            <person name="Schmutz J."/>
            <person name="Tran D."/>
            <person name="Hathwaick L.T."/>
            <person name="Yim W.C."/>
            <person name="Jenkins J."/>
            <person name="Mckie-Krisberg Z.M."/>
            <person name="Prochnik S."/>
            <person name="Lindquist E."/>
            <person name="Dockter R.B."/>
            <person name="Adam C."/>
            <person name="Molina H."/>
            <person name="Bunkerborg J."/>
            <person name="Jin E."/>
            <person name="Buchheim M."/>
            <person name="Magnuson J."/>
        </authorList>
    </citation>
    <scope>NUCLEOTIDE SEQUENCE</scope>
    <source>
        <strain evidence="1">CCAP 19/18</strain>
    </source>
</reference>
<accession>A0ABQ7G1Q3</accession>